<evidence type="ECO:0000313" key="3">
    <source>
        <dbReference type="EMBL" id="GBF81258.1"/>
    </source>
</evidence>
<dbReference type="SUPFAM" id="SSF53756">
    <property type="entry name" value="UDP-Glycosyltransferase/glycogen phosphorylase"/>
    <property type="match status" value="1"/>
</dbReference>
<dbReference type="AlphaFoldDB" id="A0A401IIZ0"/>
<feature type="domain" description="Glycosyl transferase family 1" evidence="1">
    <location>
        <begin position="200"/>
        <end position="365"/>
    </location>
</feature>
<dbReference type="InterPro" id="IPR001296">
    <property type="entry name" value="Glyco_trans_1"/>
</dbReference>
<comment type="caution">
    <text evidence="3">The sequence shown here is derived from an EMBL/GenBank/DDBJ whole genome shotgun (WGS) entry which is preliminary data.</text>
</comment>
<dbReference type="GO" id="GO:0016757">
    <property type="term" value="F:glycosyltransferase activity"/>
    <property type="evidence" value="ECO:0007669"/>
    <property type="project" value="InterPro"/>
</dbReference>
<accession>A0A401IIZ0</accession>
<dbReference type="Pfam" id="PF13439">
    <property type="entry name" value="Glyco_transf_4"/>
    <property type="match status" value="1"/>
</dbReference>
<protein>
    <submittedName>
        <fullName evidence="3">Glycosyl transferase</fullName>
    </submittedName>
</protein>
<sequence length="389" mass="45154">MKLLVIFPSPIRGGAEEYALTIAKAGVKKGWQVETAFPKTPETESLIKDFQDQGIIYHPLDIAPVDGKEYKLFREHIPHCLRTLRLLSKVKPDVVHITVPWPYWSFDSIIACSFLNLPTVVSFQLFYRYFYYSKFRLKIYHWCYSRNQKWIAISEDNKKFICQSLQISEEKIPVIYNGAKINAEFLDYSPEKNQQLRHQVRQEIGIYDNDKILLTVGRLHPQKGYRELVQVIFPIVQKFPNVKFVWIGEGDLRNHLVKEINKYKIENQVILLGYRSDVSRFLNAADLFIFPTHFEGGQSFAVSEAMAHGLPIVVSNASGMPEIIENKVHGLLFEKEDKHALLEAIIWALEHPQEMQEMANNAQKRVQDFSEEKMIEKTLALIKEITDNV</sequence>
<dbReference type="RefSeq" id="WP_124970926.1">
    <property type="nucleotide sequence ID" value="NZ_BDQK01000013.1"/>
</dbReference>
<keyword evidence="3" id="KW-0808">Transferase</keyword>
<evidence type="ECO:0000313" key="4">
    <source>
        <dbReference type="Proteomes" id="UP000287247"/>
    </source>
</evidence>
<feature type="domain" description="Glycosyltransferase subfamily 4-like N-terminal" evidence="2">
    <location>
        <begin position="13"/>
        <end position="179"/>
    </location>
</feature>
<evidence type="ECO:0000259" key="2">
    <source>
        <dbReference type="Pfam" id="PF13439"/>
    </source>
</evidence>
<dbReference type="CDD" id="cd03801">
    <property type="entry name" value="GT4_PimA-like"/>
    <property type="match status" value="1"/>
</dbReference>
<dbReference type="Proteomes" id="UP000287247">
    <property type="component" value="Unassembled WGS sequence"/>
</dbReference>
<name>A0A401IIZ0_APHSA</name>
<dbReference type="Pfam" id="PF00534">
    <property type="entry name" value="Glycos_transf_1"/>
    <property type="match status" value="1"/>
</dbReference>
<dbReference type="InterPro" id="IPR028098">
    <property type="entry name" value="Glyco_trans_4-like_N"/>
</dbReference>
<keyword evidence="4" id="KW-1185">Reference proteome</keyword>
<organism evidence="3 4">
    <name type="scientific">Aphanothece sacrum FPU1</name>
    <dbReference type="NCBI Taxonomy" id="1920663"/>
    <lineage>
        <taxon>Bacteria</taxon>
        <taxon>Bacillati</taxon>
        <taxon>Cyanobacteriota</taxon>
        <taxon>Cyanophyceae</taxon>
        <taxon>Oscillatoriophycideae</taxon>
        <taxon>Chroococcales</taxon>
        <taxon>Aphanothecaceae</taxon>
        <taxon>Aphanothece</taxon>
    </lineage>
</organism>
<dbReference type="OrthoDB" id="9806653at2"/>
<dbReference type="PANTHER" id="PTHR12526:SF638">
    <property type="entry name" value="SPORE COAT PROTEIN SA"/>
    <property type="match status" value="1"/>
</dbReference>
<proteinExistence type="predicted"/>
<gene>
    <name evidence="3" type="ORF">AsFPU1_2670</name>
</gene>
<dbReference type="EMBL" id="BDQK01000013">
    <property type="protein sequence ID" value="GBF81258.1"/>
    <property type="molecule type" value="Genomic_DNA"/>
</dbReference>
<reference evidence="4" key="1">
    <citation type="submission" date="2017-05" db="EMBL/GenBank/DDBJ databases">
        <title>Physiological properties and genetic analysis related to exopolysaccharide production of fresh-water unicellular cyanobacterium Aphanothece sacrum, Suizenji Nori, that has been cultured as a food source in Japan.</title>
        <authorList>
            <person name="Kanesaki Y."/>
            <person name="Yoshikawa S."/>
            <person name="Ohki K."/>
        </authorList>
    </citation>
    <scope>NUCLEOTIDE SEQUENCE [LARGE SCALE GENOMIC DNA]</scope>
    <source>
        <strain evidence="4">FPU1</strain>
    </source>
</reference>
<evidence type="ECO:0000259" key="1">
    <source>
        <dbReference type="Pfam" id="PF00534"/>
    </source>
</evidence>
<dbReference type="Gene3D" id="3.40.50.2000">
    <property type="entry name" value="Glycogen Phosphorylase B"/>
    <property type="match status" value="2"/>
</dbReference>
<dbReference type="PANTHER" id="PTHR12526">
    <property type="entry name" value="GLYCOSYLTRANSFERASE"/>
    <property type="match status" value="1"/>
</dbReference>